<protein>
    <submittedName>
        <fullName evidence="1">Uncharacterized protein</fullName>
    </submittedName>
</protein>
<dbReference type="AlphaFoldDB" id="W8AE12"/>
<organism evidence="1">
    <name type="scientific">Ceratitis capitata</name>
    <name type="common">Mediterranean fruit fly</name>
    <name type="synonym">Tephritis capitata</name>
    <dbReference type="NCBI Taxonomy" id="7213"/>
    <lineage>
        <taxon>Eukaryota</taxon>
        <taxon>Metazoa</taxon>
        <taxon>Ecdysozoa</taxon>
        <taxon>Arthropoda</taxon>
        <taxon>Hexapoda</taxon>
        <taxon>Insecta</taxon>
        <taxon>Pterygota</taxon>
        <taxon>Neoptera</taxon>
        <taxon>Endopterygota</taxon>
        <taxon>Diptera</taxon>
        <taxon>Brachycera</taxon>
        <taxon>Muscomorpha</taxon>
        <taxon>Tephritoidea</taxon>
        <taxon>Tephritidae</taxon>
        <taxon>Ceratitis</taxon>
        <taxon>Ceratitis</taxon>
    </lineage>
</organism>
<reference evidence="1" key="1">
    <citation type="submission" date="2013-07" db="EMBL/GenBank/DDBJ databases">
        <authorList>
            <person name="Geib S."/>
        </authorList>
    </citation>
    <scope>NUCLEOTIDE SEQUENCE</scope>
</reference>
<dbReference type="EMBL" id="GAMC01020150">
    <property type="protein sequence ID" value="JAB86405.1"/>
    <property type="molecule type" value="mRNA"/>
</dbReference>
<evidence type="ECO:0000313" key="1">
    <source>
        <dbReference type="EMBL" id="JAB86405.1"/>
    </source>
</evidence>
<reference evidence="1" key="2">
    <citation type="journal article" date="2014" name="BMC Genomics">
        <title>A genomic perspective to assessing quality of mass-reared SIT flies used in Mediterranean fruit fly (Ceratitis capitata) eradication in California.</title>
        <authorList>
            <person name="Calla B."/>
            <person name="Hall B."/>
            <person name="Hou S."/>
            <person name="Geib S.M."/>
        </authorList>
    </citation>
    <scope>NUCLEOTIDE SEQUENCE</scope>
</reference>
<proteinExistence type="evidence at transcript level"/>
<dbReference type="EMBL" id="GAMC01020149">
    <property type="protein sequence ID" value="JAB86406.1"/>
    <property type="molecule type" value="mRNA"/>
</dbReference>
<sequence>MGFPLLLTLPHTELEKLNIYCPNHPAESLDLIFPKMNALRYQEMIRDFLWLGLDGIEMDNATFNNNLPHQQRNDRSFKRKVALNIGKTQFADLIYALISILI</sequence>
<name>W8AE12_CERCA</name>
<accession>W8AE12</accession>